<dbReference type="SUPFAM" id="SSF52743">
    <property type="entry name" value="Subtilisin-like"/>
    <property type="match status" value="1"/>
</dbReference>
<dbReference type="InterPro" id="IPR023828">
    <property type="entry name" value="Peptidase_S8_Ser-AS"/>
</dbReference>
<dbReference type="KEGG" id="chu:CHU_1604"/>
<dbReference type="PRINTS" id="PR00723">
    <property type="entry name" value="SUBTILISIN"/>
</dbReference>
<organism evidence="8 9">
    <name type="scientific">Cytophaga hutchinsonii (strain ATCC 33406 / DSM 1761 / CIP 103989 / NBRC 15051 / NCIMB 9469 / D465)</name>
    <dbReference type="NCBI Taxonomy" id="269798"/>
    <lineage>
        <taxon>Bacteria</taxon>
        <taxon>Pseudomonadati</taxon>
        <taxon>Bacteroidota</taxon>
        <taxon>Cytophagia</taxon>
        <taxon>Cytophagales</taxon>
        <taxon>Cytophagaceae</taxon>
        <taxon>Cytophaga</taxon>
    </lineage>
</organism>
<evidence type="ECO:0000259" key="6">
    <source>
        <dbReference type="Pfam" id="PF00082"/>
    </source>
</evidence>
<name>A0A6N4SR60_CYTH3</name>
<comment type="similarity">
    <text evidence="1 5">Belongs to the peptidase S8 family.</text>
</comment>
<dbReference type="InterPro" id="IPR000209">
    <property type="entry name" value="Peptidase_S8/S53_dom"/>
</dbReference>
<evidence type="ECO:0000313" key="9">
    <source>
        <dbReference type="Proteomes" id="UP000001822"/>
    </source>
</evidence>
<keyword evidence="3 5" id="KW-0378">Hydrolase</keyword>
<dbReference type="PROSITE" id="PS51892">
    <property type="entry name" value="SUBTILASE"/>
    <property type="match status" value="1"/>
</dbReference>
<dbReference type="Pfam" id="PF00082">
    <property type="entry name" value="Peptidase_S8"/>
    <property type="match status" value="1"/>
</dbReference>
<reference evidence="8 9" key="1">
    <citation type="journal article" date="2007" name="Appl. Environ. Microbiol.">
        <title>Genome sequence of the cellulolytic gliding bacterium Cytophaga hutchinsonii.</title>
        <authorList>
            <person name="Xie G."/>
            <person name="Bruce D.C."/>
            <person name="Challacombe J.F."/>
            <person name="Chertkov O."/>
            <person name="Detter J.C."/>
            <person name="Gilna P."/>
            <person name="Han C.S."/>
            <person name="Lucas S."/>
            <person name="Misra M."/>
            <person name="Myers G.L."/>
            <person name="Richardson P."/>
            <person name="Tapia R."/>
            <person name="Thayer N."/>
            <person name="Thompson L.S."/>
            <person name="Brettin T.S."/>
            <person name="Henrissat B."/>
            <person name="Wilson D.B."/>
            <person name="McBride M.J."/>
        </authorList>
    </citation>
    <scope>NUCLEOTIDE SEQUENCE [LARGE SCALE GENOMIC DNA]</scope>
    <source>
        <strain evidence="9">ATCC 33406 / DSM 1761 / CIP 103989 / NBRC 15051 / NCIMB 9469 / D465</strain>
    </source>
</reference>
<protein>
    <recommendedName>
        <fullName evidence="10">Subtilisin-like serine protease</fullName>
    </recommendedName>
</protein>
<dbReference type="PROSITE" id="PS00138">
    <property type="entry name" value="SUBTILASE_SER"/>
    <property type="match status" value="1"/>
</dbReference>
<feature type="active site" description="Charge relay system" evidence="5">
    <location>
        <position position="386"/>
    </location>
</feature>
<dbReference type="EMBL" id="CP000383">
    <property type="protein sequence ID" value="ABG58874.1"/>
    <property type="molecule type" value="Genomic_DNA"/>
</dbReference>
<evidence type="ECO:0000256" key="2">
    <source>
        <dbReference type="ARBA" id="ARBA00022670"/>
    </source>
</evidence>
<evidence type="ECO:0000256" key="4">
    <source>
        <dbReference type="ARBA" id="ARBA00022825"/>
    </source>
</evidence>
<dbReference type="AlphaFoldDB" id="A0A6N4SR60"/>
<feature type="domain" description="Peptidase S8/S53" evidence="6">
    <location>
        <begin position="160"/>
        <end position="432"/>
    </location>
</feature>
<dbReference type="GO" id="GO:0004252">
    <property type="term" value="F:serine-type endopeptidase activity"/>
    <property type="evidence" value="ECO:0007669"/>
    <property type="project" value="UniProtKB-UniRule"/>
</dbReference>
<dbReference type="PANTHER" id="PTHR43806">
    <property type="entry name" value="PEPTIDASE S8"/>
    <property type="match status" value="1"/>
</dbReference>
<evidence type="ECO:0000256" key="3">
    <source>
        <dbReference type="ARBA" id="ARBA00022801"/>
    </source>
</evidence>
<dbReference type="NCBIfam" id="TIGR04183">
    <property type="entry name" value="Por_Secre_tail"/>
    <property type="match status" value="1"/>
</dbReference>
<evidence type="ECO:0000256" key="1">
    <source>
        <dbReference type="ARBA" id="ARBA00011073"/>
    </source>
</evidence>
<dbReference type="Gene3D" id="3.40.50.200">
    <property type="entry name" value="Peptidase S8/S53 domain"/>
    <property type="match status" value="1"/>
</dbReference>
<dbReference type="Proteomes" id="UP000001822">
    <property type="component" value="Chromosome"/>
</dbReference>
<evidence type="ECO:0008006" key="10">
    <source>
        <dbReference type="Google" id="ProtNLM"/>
    </source>
</evidence>
<dbReference type="InterPro" id="IPR036852">
    <property type="entry name" value="Peptidase_S8/S53_dom_sf"/>
</dbReference>
<gene>
    <name evidence="8" type="ordered locus">CHU_1604</name>
</gene>
<evidence type="ECO:0000313" key="8">
    <source>
        <dbReference type="EMBL" id="ABG58874.1"/>
    </source>
</evidence>
<feature type="active site" description="Charge relay system" evidence="5">
    <location>
        <position position="209"/>
    </location>
</feature>
<dbReference type="Pfam" id="PF18962">
    <property type="entry name" value="Por_Secre_tail"/>
    <property type="match status" value="1"/>
</dbReference>
<proteinExistence type="inferred from homology"/>
<keyword evidence="4 5" id="KW-0720">Serine protease</keyword>
<evidence type="ECO:0000256" key="5">
    <source>
        <dbReference type="PROSITE-ProRule" id="PRU01240"/>
    </source>
</evidence>
<evidence type="ECO:0000259" key="7">
    <source>
        <dbReference type="Pfam" id="PF18962"/>
    </source>
</evidence>
<keyword evidence="9" id="KW-1185">Reference proteome</keyword>
<keyword evidence="2 5" id="KW-0645">Protease</keyword>
<dbReference type="InterPro" id="IPR015500">
    <property type="entry name" value="Peptidase_S8_subtilisin-rel"/>
</dbReference>
<dbReference type="InterPro" id="IPR050131">
    <property type="entry name" value="Peptidase_S8_subtilisin-like"/>
</dbReference>
<dbReference type="InterPro" id="IPR026444">
    <property type="entry name" value="Secre_tail"/>
</dbReference>
<dbReference type="PIRSF" id="PIRSF037903">
    <property type="entry name" value="Subtilisin_rel_GFO_2223"/>
    <property type="match status" value="1"/>
</dbReference>
<dbReference type="CDD" id="cd07493">
    <property type="entry name" value="Peptidases_S8_9"/>
    <property type="match status" value="1"/>
</dbReference>
<dbReference type="PANTHER" id="PTHR43806:SF67">
    <property type="entry name" value="EGF-LIKE DOMAIN-CONTAINING PROTEIN"/>
    <property type="match status" value="1"/>
</dbReference>
<accession>A0A6N4SR60</accession>
<dbReference type="InterPro" id="IPR017317">
    <property type="entry name" value="Pept_S8_subtilisin_bacteroid-2"/>
</dbReference>
<dbReference type="GO" id="GO:0006508">
    <property type="term" value="P:proteolysis"/>
    <property type="evidence" value="ECO:0007669"/>
    <property type="project" value="UniProtKB-KW"/>
</dbReference>
<feature type="domain" description="Secretion system C-terminal sorting" evidence="7">
    <location>
        <begin position="455"/>
        <end position="523"/>
    </location>
</feature>
<feature type="active site" description="Charge relay system" evidence="5">
    <location>
        <position position="169"/>
    </location>
</feature>
<sequence>MNMALHKKLSFILFFIGSIHVYGQTNSYIIYLKDKNGTPGTIQQPSAYLSARSLERRHHEQIRIDSTDLPVSVNYLTAIKNEGASIVYSTKWLNAVHIKATESQYNTIRAFPFVLDGTGNFKVTQKSNAQEITAATQLNYAQNYTDYMGITDMHKQGVKGAGILIAVTDSGFPGVDTLTAFKHLWENNQITYFYDVADNEADVFNDGSHGTYILSVLAADTLVYKGVVPEASYVLLRTEVAATETQTEEFNWLRAAEIADSCGVDIISVSLGYTTYDDNTDSYTYADMDGQTSVIAAAADMAYGKGMIVVCSAGNDGNNAWKYIGTPADAKKVLAVGSVDFTNTKSGFSSIGPTADGRLKPDLCATGAGINCIKPDGTILMTGGTSLSTPMIAGMIAGIKQTYPSLSNDEVKNILLQSCDNYSNPTNLKGYGVPHFSRTESYFNIYINPVNSLIAPNPYHSGQLIIKVPEPEESYEIRMYDYQGQQVFEHYFFSSNNMISIENYVNNLQAGIYLIYVKSAYTAEIIKWIKL</sequence>